<dbReference type="GO" id="GO:0008610">
    <property type="term" value="P:lipid biosynthetic process"/>
    <property type="evidence" value="ECO:0007669"/>
    <property type="project" value="InterPro"/>
</dbReference>
<reference evidence="7 8" key="1">
    <citation type="submission" date="2020-04" db="EMBL/GenBank/DDBJ databases">
        <title>Advantages and limits of metagenomic assembly and binning of a giant virus.</title>
        <authorList>
            <person name="Schulz F."/>
            <person name="Andreani J."/>
            <person name="Francis R."/>
            <person name="Boudjemaa H."/>
            <person name="Bou Khalil J.Y."/>
            <person name="Lee J."/>
            <person name="La Scola B."/>
            <person name="Woyke T."/>
        </authorList>
    </citation>
    <scope>NUCLEOTIDE SEQUENCE [LARGE SCALE GENOMIC DNA]</scope>
    <source>
        <strain evidence="7 8">FV1/VV64</strain>
    </source>
</reference>
<protein>
    <submittedName>
        <fullName evidence="7">Fatty acid hydroxylase</fullName>
    </submittedName>
</protein>
<evidence type="ECO:0000256" key="5">
    <source>
        <dbReference type="SAM" id="Phobius"/>
    </source>
</evidence>
<dbReference type="InterPro" id="IPR050307">
    <property type="entry name" value="Sterol_Desaturase_Related"/>
</dbReference>
<feature type="transmembrane region" description="Helical" evidence="5">
    <location>
        <begin position="98"/>
        <end position="117"/>
    </location>
</feature>
<dbReference type="InterPro" id="IPR006694">
    <property type="entry name" value="Fatty_acid_hydroxylase"/>
</dbReference>
<evidence type="ECO:0000256" key="4">
    <source>
        <dbReference type="ARBA" id="ARBA00023136"/>
    </source>
</evidence>
<feature type="transmembrane region" description="Helical" evidence="5">
    <location>
        <begin position="177"/>
        <end position="201"/>
    </location>
</feature>
<proteinExistence type="predicted"/>
<evidence type="ECO:0000313" key="7">
    <source>
        <dbReference type="EMBL" id="QKF94750.1"/>
    </source>
</evidence>
<evidence type="ECO:0000256" key="1">
    <source>
        <dbReference type="ARBA" id="ARBA00004370"/>
    </source>
</evidence>
<keyword evidence="2 5" id="KW-0812">Transmembrane</keyword>
<sequence length="276" mass="33467">MRNIGYLILRFFTQFLFFVQPFVNRQNVLTTVRNLFSSDWMFYVCTMLGVNFLTRIIVDLFYMILYRIQPKCLEKYRTNTKWLWETDKDYYNKISYTILHYILINLIIFIPLTMFSFDENRDKLKISPDTIPPWYVSFIQIMIGLIMYDLMFFVIHRTLHMRQFYWIHKMHHEYNNTVIWADAHTSLLEVVFVAVIPNIIIGMLINMHLYTQYMLIIVSIALGISQHSSYDLPYSPFDLIPFCDTYRGHTLHHKLTNVNYAPYWTLWDRIFGSYRQ</sequence>
<accession>A0A7D3UU02</accession>
<evidence type="ECO:0000259" key="6">
    <source>
        <dbReference type="Pfam" id="PF04116"/>
    </source>
</evidence>
<evidence type="ECO:0000256" key="3">
    <source>
        <dbReference type="ARBA" id="ARBA00022989"/>
    </source>
</evidence>
<dbReference type="EMBL" id="MT418680">
    <property type="protein sequence ID" value="QKF94750.1"/>
    <property type="molecule type" value="Genomic_DNA"/>
</dbReference>
<organism evidence="7 8">
    <name type="scientific">Fadolivirus FV1/VV64</name>
    <dbReference type="NCBI Taxonomy" id="3070911"/>
    <lineage>
        <taxon>Viruses</taxon>
        <taxon>Varidnaviria</taxon>
        <taxon>Bamfordvirae</taxon>
        <taxon>Nucleocytoviricota</taxon>
        <taxon>Megaviricetes</taxon>
        <taxon>Imitervirales</taxon>
        <taxon>Mimiviridae</taxon>
        <taxon>Klosneuvirinae</taxon>
        <taxon>Fadolivirus</taxon>
        <taxon>Fadolivirus algeromassiliense</taxon>
    </lineage>
</organism>
<keyword evidence="3 5" id="KW-1133">Transmembrane helix</keyword>
<gene>
    <name evidence="7" type="ORF">Fadolivirus_1_1292</name>
</gene>
<evidence type="ECO:0000256" key="2">
    <source>
        <dbReference type="ARBA" id="ARBA00022692"/>
    </source>
</evidence>
<feature type="domain" description="Fatty acid hydroxylase" evidence="6">
    <location>
        <begin position="142"/>
        <end position="273"/>
    </location>
</feature>
<name>A0A7D3UU02_9VIRU</name>
<dbReference type="GO" id="GO:0016491">
    <property type="term" value="F:oxidoreductase activity"/>
    <property type="evidence" value="ECO:0007669"/>
    <property type="project" value="InterPro"/>
</dbReference>
<evidence type="ECO:0000313" key="8">
    <source>
        <dbReference type="Proteomes" id="UP001162001"/>
    </source>
</evidence>
<dbReference type="GO" id="GO:0016020">
    <property type="term" value="C:membrane"/>
    <property type="evidence" value="ECO:0007669"/>
    <property type="project" value="UniProtKB-SubCell"/>
</dbReference>
<comment type="subcellular location">
    <subcellularLocation>
        <location evidence="1">Membrane</location>
    </subcellularLocation>
</comment>
<dbReference type="Proteomes" id="UP001162001">
    <property type="component" value="Segment"/>
</dbReference>
<dbReference type="GO" id="GO:0005506">
    <property type="term" value="F:iron ion binding"/>
    <property type="evidence" value="ECO:0007669"/>
    <property type="project" value="InterPro"/>
</dbReference>
<dbReference type="Pfam" id="PF04116">
    <property type="entry name" value="FA_hydroxylase"/>
    <property type="match status" value="1"/>
</dbReference>
<dbReference type="PANTHER" id="PTHR11863">
    <property type="entry name" value="STEROL DESATURASE"/>
    <property type="match status" value="1"/>
</dbReference>
<feature type="transmembrane region" description="Helical" evidence="5">
    <location>
        <begin position="41"/>
        <end position="65"/>
    </location>
</feature>
<keyword evidence="8" id="KW-1185">Reference proteome</keyword>
<keyword evidence="4 5" id="KW-0472">Membrane</keyword>
<feature type="transmembrane region" description="Helical" evidence="5">
    <location>
        <begin position="137"/>
        <end position="156"/>
    </location>
</feature>